<evidence type="ECO:0000313" key="2">
    <source>
        <dbReference type="EMBL" id="KAB0795032.1"/>
    </source>
</evidence>
<protein>
    <submittedName>
        <fullName evidence="2">Uncharacterized protein</fullName>
    </submittedName>
</protein>
<dbReference type="AlphaFoldDB" id="A0A5N4ACJ6"/>
<gene>
    <name evidence="2" type="ORF">PPYR_11871</name>
</gene>
<evidence type="ECO:0000256" key="1">
    <source>
        <dbReference type="SAM" id="SignalP"/>
    </source>
</evidence>
<keyword evidence="3" id="KW-1185">Reference proteome</keyword>
<comment type="caution">
    <text evidence="2">The sequence shown here is derived from an EMBL/GenBank/DDBJ whole genome shotgun (WGS) entry which is preliminary data.</text>
</comment>
<sequence>MKYFVALTVLLCASGAYGLFGKLFKGWGIDVGGSLGVGGTGVGTGLSLGSPDTSEQGTDYSKGTGAGAGVTLSLGPFGSIRLGFGLGSGEKGAEEKVDVPKQGIWSWLPRQGYDNAPGFVAAVQGFVSKFPQFTVLEAEENPAVYANVFNSIRSDPNVVNDILSYIATLGDEAKQSVLFVLNTVISSVPGADIDMSTFPTADSEMKEQFTTLLDSLAPIAKTNLRFALSTLTPQQQQNALSLLVRAYGSSIGAPGVQLNISSSSIQNLLKVASSM</sequence>
<organism evidence="2 3">
    <name type="scientific">Photinus pyralis</name>
    <name type="common">Common eastern firefly</name>
    <name type="synonym">Lampyris pyralis</name>
    <dbReference type="NCBI Taxonomy" id="7054"/>
    <lineage>
        <taxon>Eukaryota</taxon>
        <taxon>Metazoa</taxon>
        <taxon>Ecdysozoa</taxon>
        <taxon>Arthropoda</taxon>
        <taxon>Hexapoda</taxon>
        <taxon>Insecta</taxon>
        <taxon>Pterygota</taxon>
        <taxon>Neoptera</taxon>
        <taxon>Endopterygota</taxon>
        <taxon>Coleoptera</taxon>
        <taxon>Polyphaga</taxon>
        <taxon>Elateriformia</taxon>
        <taxon>Elateroidea</taxon>
        <taxon>Lampyridae</taxon>
        <taxon>Lampyrinae</taxon>
        <taxon>Photinus</taxon>
    </lineage>
</organism>
<evidence type="ECO:0000313" key="3">
    <source>
        <dbReference type="Proteomes" id="UP000327044"/>
    </source>
</evidence>
<feature type="chain" id="PRO_5024376658" evidence="1">
    <location>
        <begin position="19"/>
        <end position="275"/>
    </location>
</feature>
<proteinExistence type="predicted"/>
<reference evidence="2 3" key="1">
    <citation type="journal article" date="2018" name="Elife">
        <title>Firefly genomes illuminate parallel origins of bioluminescence in beetles.</title>
        <authorList>
            <person name="Fallon T.R."/>
            <person name="Lower S.E."/>
            <person name="Chang C.H."/>
            <person name="Bessho-Uehara M."/>
            <person name="Martin G.J."/>
            <person name="Bewick A.J."/>
            <person name="Behringer M."/>
            <person name="Debat H.J."/>
            <person name="Wong I."/>
            <person name="Day J.C."/>
            <person name="Suvorov A."/>
            <person name="Silva C.J."/>
            <person name="Stanger-Hall K.F."/>
            <person name="Hall D.W."/>
            <person name="Schmitz R.J."/>
            <person name="Nelson D.R."/>
            <person name="Lewis S.M."/>
            <person name="Shigenobu S."/>
            <person name="Bybee S.M."/>
            <person name="Larracuente A.M."/>
            <person name="Oba Y."/>
            <person name="Weng J.K."/>
        </authorList>
    </citation>
    <scope>NUCLEOTIDE SEQUENCE [LARGE SCALE GENOMIC DNA]</scope>
    <source>
        <strain evidence="2">1611_PpyrPB1</strain>
        <tissue evidence="2">Whole body</tissue>
    </source>
</reference>
<feature type="signal peptide" evidence="1">
    <location>
        <begin position="1"/>
        <end position="18"/>
    </location>
</feature>
<accession>A0A5N4ACJ6</accession>
<name>A0A5N4ACJ6_PHOPY</name>
<dbReference type="Proteomes" id="UP000327044">
    <property type="component" value="Unassembled WGS sequence"/>
</dbReference>
<dbReference type="InParanoid" id="A0A5N4ACJ6"/>
<dbReference type="EMBL" id="VVIM01000008">
    <property type="protein sequence ID" value="KAB0795032.1"/>
    <property type="molecule type" value="Genomic_DNA"/>
</dbReference>
<keyword evidence="1" id="KW-0732">Signal</keyword>